<evidence type="ECO:0000256" key="8">
    <source>
        <dbReference type="ARBA" id="ARBA00023069"/>
    </source>
</evidence>
<dbReference type="GO" id="GO:0005634">
    <property type="term" value="C:nucleus"/>
    <property type="evidence" value="ECO:0007669"/>
    <property type="project" value="UniProtKB-SubCell"/>
</dbReference>
<dbReference type="OrthoDB" id="302784at2759"/>
<sequence>MDHVDFGSLDSSCDSELLIDGGNQNMTEEDVLFDTIVGALENVLMDEDFNDMQSSFCFKHCGVFEDTEESKLVYTSLFSEYTELIEGYIIERLTSEVPSFTMDAFGSMLGERQDEITGDVFDMLMSFTDFSEFKDLMLSYKSQAEGSGLKGLVDIVSKENFASTPAAGLGMAGLSIEPQTKGKTFDPLSPASREAKDAGVSP</sequence>
<dbReference type="InterPro" id="IPR023379">
    <property type="entry name" value="BART_dom"/>
</dbReference>
<dbReference type="GO" id="GO:0005758">
    <property type="term" value="C:mitochondrial intermembrane space"/>
    <property type="evidence" value="ECO:0007669"/>
    <property type="project" value="UniProtKB-SubCell"/>
</dbReference>
<evidence type="ECO:0000256" key="11">
    <source>
        <dbReference type="ARBA" id="ARBA00023242"/>
    </source>
</evidence>
<comment type="caution">
    <text evidence="15">The sequence shown here is derived from an EMBL/GenBank/DDBJ whole genome shotgun (WGS) entry which is preliminary data.</text>
</comment>
<dbReference type="AlphaFoldDB" id="A0A9W7DYA9"/>
<keyword evidence="8" id="KW-0969">Cilium</keyword>
<dbReference type="InterPro" id="IPR038849">
    <property type="entry name" value="ARL2BP"/>
</dbReference>
<evidence type="ECO:0000256" key="4">
    <source>
        <dbReference type="ARBA" id="ARBA00004569"/>
    </source>
</evidence>
<evidence type="ECO:0000256" key="10">
    <source>
        <dbReference type="ARBA" id="ARBA00023212"/>
    </source>
</evidence>
<keyword evidence="11" id="KW-0539">Nucleus</keyword>
<evidence type="ECO:0000256" key="6">
    <source>
        <dbReference type="ARBA" id="ARBA00014849"/>
    </source>
</evidence>
<evidence type="ECO:0000256" key="5">
    <source>
        <dbReference type="ARBA" id="ARBA00009880"/>
    </source>
</evidence>
<keyword evidence="10" id="KW-0206">Cytoskeleton</keyword>
<proteinExistence type="inferred from homology"/>
<evidence type="ECO:0000256" key="3">
    <source>
        <dbReference type="ARBA" id="ARBA00004300"/>
    </source>
</evidence>
<accession>A0A9W7DYA9</accession>
<name>A0A9W7DYA9_9STRA</name>
<protein>
    <recommendedName>
        <fullName evidence="6">ADP-ribosylation factor-like protein 2-binding protein</fullName>
    </recommendedName>
</protein>
<keyword evidence="16" id="KW-1185">Reference proteome</keyword>
<keyword evidence="12" id="KW-0966">Cell projection</keyword>
<evidence type="ECO:0000256" key="13">
    <source>
        <dbReference type="SAM" id="MobiDB-lite"/>
    </source>
</evidence>
<evidence type="ECO:0000259" key="14">
    <source>
        <dbReference type="Pfam" id="PF11527"/>
    </source>
</evidence>
<evidence type="ECO:0000313" key="15">
    <source>
        <dbReference type="EMBL" id="GMH59268.1"/>
    </source>
</evidence>
<keyword evidence="9" id="KW-0496">Mitochondrion</keyword>
<dbReference type="InterPro" id="IPR042541">
    <property type="entry name" value="BART_sf"/>
</dbReference>
<evidence type="ECO:0000313" key="16">
    <source>
        <dbReference type="Proteomes" id="UP001165082"/>
    </source>
</evidence>
<evidence type="ECO:0000256" key="1">
    <source>
        <dbReference type="ARBA" id="ARBA00004120"/>
    </source>
</evidence>
<dbReference type="PANTHER" id="PTHR15487">
    <property type="entry name" value="ADP-RIBOSYLATION FACTOR-LIKE PROTEIN 2-BINDING PROTEIN"/>
    <property type="match status" value="1"/>
</dbReference>
<comment type="similarity">
    <text evidence="5">Belongs to the ARL2BP family.</text>
</comment>
<evidence type="ECO:0000256" key="12">
    <source>
        <dbReference type="ARBA" id="ARBA00023273"/>
    </source>
</evidence>
<reference evidence="15" key="1">
    <citation type="submission" date="2022-07" db="EMBL/GenBank/DDBJ databases">
        <title>Genome analysis of Parmales, a sister group of diatoms, reveals the evolutionary specialization of diatoms from phago-mixotrophs to photoautotrophs.</title>
        <authorList>
            <person name="Ban H."/>
            <person name="Sato S."/>
            <person name="Yoshikawa S."/>
            <person name="Kazumasa Y."/>
            <person name="Nakamura Y."/>
            <person name="Ichinomiya M."/>
            <person name="Saitoh K."/>
            <person name="Sato N."/>
            <person name="Blanc-Mathieu R."/>
            <person name="Endo H."/>
            <person name="Kuwata A."/>
            <person name="Ogata H."/>
        </authorList>
    </citation>
    <scope>NUCLEOTIDE SEQUENCE</scope>
</reference>
<dbReference type="GO" id="GO:0051457">
    <property type="term" value="P:maintenance of protein location in nucleus"/>
    <property type="evidence" value="ECO:0007669"/>
    <property type="project" value="TreeGrafter"/>
</dbReference>
<organism evidence="15 16">
    <name type="scientific">Triparma retinervis</name>
    <dbReference type="NCBI Taxonomy" id="2557542"/>
    <lineage>
        <taxon>Eukaryota</taxon>
        <taxon>Sar</taxon>
        <taxon>Stramenopiles</taxon>
        <taxon>Ochrophyta</taxon>
        <taxon>Bolidophyceae</taxon>
        <taxon>Parmales</taxon>
        <taxon>Triparmaceae</taxon>
        <taxon>Triparma</taxon>
    </lineage>
</organism>
<gene>
    <name evidence="15" type="ORF">TrRE_jg2560</name>
</gene>
<dbReference type="GO" id="GO:0005813">
    <property type="term" value="C:centrosome"/>
    <property type="evidence" value="ECO:0007669"/>
    <property type="project" value="UniProtKB-SubCell"/>
</dbReference>
<evidence type="ECO:0000256" key="2">
    <source>
        <dbReference type="ARBA" id="ARBA00004123"/>
    </source>
</evidence>
<evidence type="ECO:0000256" key="7">
    <source>
        <dbReference type="ARBA" id="ARBA00022490"/>
    </source>
</evidence>
<keyword evidence="7" id="KW-0963">Cytoplasm</keyword>
<dbReference type="Pfam" id="PF11527">
    <property type="entry name" value="ARL2_Bind_BART"/>
    <property type="match status" value="1"/>
</dbReference>
<comment type="subcellular location">
    <subcellularLocation>
        <location evidence="1">Cytoplasm</location>
        <location evidence="1">Cytoskeleton</location>
        <location evidence="1">Cilium basal body</location>
    </subcellularLocation>
    <subcellularLocation>
        <location evidence="3">Cytoplasm</location>
        <location evidence="3">Cytoskeleton</location>
        <location evidence="3">Microtubule organizing center</location>
        <location evidence="3">Centrosome</location>
    </subcellularLocation>
    <subcellularLocation>
        <location evidence="4">Mitochondrion intermembrane space</location>
    </subcellularLocation>
    <subcellularLocation>
        <location evidence="2">Nucleus</location>
    </subcellularLocation>
</comment>
<dbReference type="Proteomes" id="UP001165082">
    <property type="component" value="Unassembled WGS sequence"/>
</dbReference>
<dbReference type="EMBL" id="BRXZ01002300">
    <property type="protein sequence ID" value="GMH59268.1"/>
    <property type="molecule type" value="Genomic_DNA"/>
</dbReference>
<feature type="domain" description="BART" evidence="14">
    <location>
        <begin position="33"/>
        <end position="145"/>
    </location>
</feature>
<evidence type="ECO:0000256" key="9">
    <source>
        <dbReference type="ARBA" id="ARBA00023128"/>
    </source>
</evidence>
<feature type="compositionally biased region" description="Basic and acidic residues" evidence="13">
    <location>
        <begin position="193"/>
        <end position="202"/>
    </location>
</feature>
<feature type="region of interest" description="Disordered" evidence="13">
    <location>
        <begin position="173"/>
        <end position="202"/>
    </location>
</feature>
<dbReference type="PANTHER" id="PTHR15487:SF4">
    <property type="entry name" value="ADP-RIBOSYLATION FACTOR-LIKE PROTEIN 2-BINDING PROTEIN"/>
    <property type="match status" value="1"/>
</dbReference>
<dbReference type="Gene3D" id="1.20.1520.10">
    <property type="entry name" value="ADP-ribosylation factor-like 2-binding protein, domain"/>
    <property type="match status" value="1"/>
</dbReference>